<dbReference type="GO" id="GO:0004776">
    <property type="term" value="F:succinate-CoA ligase (GDP-forming) activity"/>
    <property type="evidence" value="ECO:0007669"/>
    <property type="project" value="TreeGrafter"/>
</dbReference>
<dbReference type="InterPro" id="IPR003781">
    <property type="entry name" value="CoA-bd"/>
</dbReference>
<keyword evidence="4" id="KW-1185">Reference proteome</keyword>
<dbReference type="GO" id="GO:0004775">
    <property type="term" value="F:succinate-CoA ligase (ADP-forming) activity"/>
    <property type="evidence" value="ECO:0007669"/>
    <property type="project" value="TreeGrafter"/>
</dbReference>
<evidence type="ECO:0000259" key="2">
    <source>
        <dbReference type="Pfam" id="PF02629"/>
    </source>
</evidence>
<dbReference type="InterPro" id="IPR005811">
    <property type="entry name" value="SUCC_ACL_C"/>
</dbReference>
<dbReference type="EMBL" id="JPXY01000004">
    <property type="protein sequence ID" value="KGQ34553.1"/>
    <property type="molecule type" value="Genomic_DNA"/>
</dbReference>
<evidence type="ECO:0000313" key="3">
    <source>
        <dbReference type="EMBL" id="KGQ34553.1"/>
    </source>
</evidence>
<sequence length="515" mass="55869">MLLLNQLKPNTYFDSVTLMAISTKVNQLEGVIQAQIAMGTPMNKAVLKEAHLFDSQLEKAGPSDLMIALSLEKGASEQKILSEVEKLLIRKPFDDTQAENDIFHSINSVNEKHPETNLAIISVNGLYAAREAEKALNLNKNVMLFSDNVSIEQELKLKQLAHQKGLLMMGPDCGTAIINGVGLGFANKVRGGNIGIVAASGTGAQEISVRIHEFGGGISQLIGTGGRDLSEDIGGILMLDGLQMLAEDPNTDIIIVVSKPPAPTIARKILSTCEHINKPIFIWFLGYKEETKAAPHIHIYSHSKPAAMAAVIASGIPEESIDKHALNLPLIKEVQKKLNPQQRYIRGLFCGGTLCDEALFSALEKYPNVYSNIQTNPAYKLQASDKSIEHTFIDFGDDSFTNGKAHPMIDPSYRIERILQEGRDPEVGVLLLDFVLGFGANPDPIAETLPALLQVKREAQQSGRHLEILAYVLGTELDQPSVQNQVAQLEAAGITIASSSTNAGLLAREFVAKGE</sequence>
<name>A0A0A2XQS3_9PAST</name>
<dbReference type="InterPro" id="IPR016102">
    <property type="entry name" value="Succinyl-CoA_synth-like"/>
</dbReference>
<feature type="domain" description="CoA-binding" evidence="2">
    <location>
        <begin position="192"/>
        <end position="284"/>
    </location>
</feature>
<proteinExistence type="predicted"/>
<dbReference type="Proteomes" id="UP000030418">
    <property type="component" value="Unassembled WGS sequence"/>
</dbReference>
<dbReference type="GO" id="GO:0005829">
    <property type="term" value="C:cytosol"/>
    <property type="evidence" value="ECO:0007669"/>
    <property type="project" value="TreeGrafter"/>
</dbReference>
<accession>A0A0A2XQS3</accession>
<evidence type="ECO:0000259" key="1">
    <source>
        <dbReference type="Pfam" id="PF00549"/>
    </source>
</evidence>
<dbReference type="Gene3D" id="3.40.50.720">
    <property type="entry name" value="NAD(P)-binding Rossmann-like Domain"/>
    <property type="match status" value="1"/>
</dbReference>
<dbReference type="GO" id="GO:0009361">
    <property type="term" value="C:succinate-CoA ligase complex (ADP-forming)"/>
    <property type="evidence" value="ECO:0007669"/>
    <property type="project" value="TreeGrafter"/>
</dbReference>
<feature type="domain" description="ATP-citrate synthase/succinyl-CoA ligase C-terminal" evidence="1">
    <location>
        <begin position="348"/>
        <end position="507"/>
    </location>
</feature>
<dbReference type="PANTHER" id="PTHR11117">
    <property type="entry name" value="SUCCINYL-COA LIGASE SUBUNIT ALPHA"/>
    <property type="match status" value="1"/>
</dbReference>
<dbReference type="AlphaFoldDB" id="A0A0A2XQS3"/>
<dbReference type="Pfam" id="PF02629">
    <property type="entry name" value="CoA_binding"/>
    <property type="match status" value="1"/>
</dbReference>
<protein>
    <submittedName>
        <fullName evidence="3">FdrA family protein</fullName>
    </submittedName>
</protein>
<dbReference type="Gene3D" id="3.40.50.261">
    <property type="entry name" value="Succinyl-CoA synthetase domains"/>
    <property type="match status" value="2"/>
</dbReference>
<dbReference type="NCBIfam" id="NF004760">
    <property type="entry name" value="PRK06091.1"/>
    <property type="match status" value="1"/>
</dbReference>
<reference evidence="3 4" key="1">
    <citation type="submission" date="2014-08" db="EMBL/GenBank/DDBJ databases">
        <title>Chaperone-usher fimbriae in a diverse selection of Gallibacterium genomes.</title>
        <authorList>
            <person name="Kudirkiene E."/>
            <person name="Bager R.J."/>
            <person name="Johnson T.J."/>
            <person name="Bojesen A.M."/>
        </authorList>
    </citation>
    <scope>NUCLEOTIDE SEQUENCE [LARGE SCALE GENOMIC DNA]</scope>
    <source>
        <strain evidence="3 4">CCM5976</strain>
    </source>
</reference>
<dbReference type="GO" id="GO:0006099">
    <property type="term" value="P:tricarboxylic acid cycle"/>
    <property type="evidence" value="ECO:0007669"/>
    <property type="project" value="TreeGrafter"/>
</dbReference>
<dbReference type="PANTHER" id="PTHR11117:SF24">
    <property type="entry name" value="PROTEIN FDRA"/>
    <property type="match status" value="1"/>
</dbReference>
<dbReference type="RefSeq" id="WP_039133135.1">
    <property type="nucleotide sequence ID" value="NZ_JPXY01000004.1"/>
</dbReference>
<gene>
    <name evidence="3" type="ORF">P375_00580</name>
</gene>
<organism evidence="3 4">
    <name type="scientific">Gallibacterium genomosp. 2</name>
    <dbReference type="NCBI Taxonomy" id="155517"/>
    <lineage>
        <taxon>Bacteria</taxon>
        <taxon>Pseudomonadati</taxon>
        <taxon>Pseudomonadota</taxon>
        <taxon>Gammaproteobacteria</taxon>
        <taxon>Pasteurellales</taxon>
        <taxon>Pasteurellaceae</taxon>
        <taxon>Gallibacterium</taxon>
    </lineage>
</organism>
<comment type="caution">
    <text evidence="3">The sequence shown here is derived from an EMBL/GenBank/DDBJ whole genome shotgun (WGS) entry which is preliminary data.</text>
</comment>
<dbReference type="Pfam" id="PF00549">
    <property type="entry name" value="Ligase_CoA"/>
    <property type="match status" value="1"/>
</dbReference>
<evidence type="ECO:0000313" key="4">
    <source>
        <dbReference type="Proteomes" id="UP000030418"/>
    </source>
</evidence>
<dbReference type="SUPFAM" id="SSF52210">
    <property type="entry name" value="Succinyl-CoA synthetase domains"/>
    <property type="match status" value="2"/>
</dbReference>